<protein>
    <recommendedName>
        <fullName evidence="5">Secreted protein</fullName>
    </recommendedName>
</protein>
<feature type="chain" id="PRO_5003874148" description="Secreted protein" evidence="2">
    <location>
        <begin position="24"/>
        <end position="85"/>
    </location>
</feature>
<proteinExistence type="predicted"/>
<dbReference type="STRING" id="4081.K4CS21"/>
<keyword evidence="2" id="KW-0732">Signal</keyword>
<accession>K4CS21</accession>
<keyword evidence="4" id="KW-1185">Reference proteome</keyword>
<dbReference type="PaxDb" id="4081-Solyc09g015500.1.1"/>
<name>K4CS21_SOLLC</name>
<evidence type="ECO:0000313" key="3">
    <source>
        <dbReference type="EnsemblPlants" id="Solyc09g015500.1.1"/>
    </source>
</evidence>
<keyword evidence="1" id="KW-0812">Transmembrane</keyword>
<dbReference type="Proteomes" id="UP000004994">
    <property type="component" value="Chromosome 9"/>
</dbReference>
<keyword evidence="1" id="KW-0472">Membrane</keyword>
<dbReference type="HOGENOM" id="CLU_2516973_0_0_1"/>
<dbReference type="Gramene" id="Solyc09g015500.1.1">
    <property type="protein sequence ID" value="Solyc09g015500.1.1"/>
    <property type="gene ID" value="Solyc09g015500.1"/>
</dbReference>
<feature type="transmembrane region" description="Helical" evidence="1">
    <location>
        <begin position="64"/>
        <end position="80"/>
    </location>
</feature>
<evidence type="ECO:0000313" key="4">
    <source>
        <dbReference type="Proteomes" id="UP000004994"/>
    </source>
</evidence>
<reference evidence="3" key="1">
    <citation type="journal article" date="2012" name="Nature">
        <title>The tomato genome sequence provides insights into fleshy fruit evolution.</title>
        <authorList>
            <consortium name="Tomato Genome Consortium"/>
        </authorList>
    </citation>
    <scope>NUCLEOTIDE SEQUENCE [LARGE SCALE GENOMIC DNA]</scope>
    <source>
        <strain evidence="3">cv. Heinz 1706</strain>
    </source>
</reference>
<keyword evidence="1" id="KW-1133">Transmembrane helix</keyword>
<dbReference type="InParanoid" id="K4CS21"/>
<dbReference type="InterPro" id="IPR015943">
    <property type="entry name" value="WD40/YVTN_repeat-like_dom_sf"/>
</dbReference>
<evidence type="ECO:0000256" key="1">
    <source>
        <dbReference type="SAM" id="Phobius"/>
    </source>
</evidence>
<evidence type="ECO:0000256" key="2">
    <source>
        <dbReference type="SAM" id="SignalP"/>
    </source>
</evidence>
<evidence type="ECO:0008006" key="5">
    <source>
        <dbReference type="Google" id="ProtNLM"/>
    </source>
</evidence>
<reference evidence="3" key="2">
    <citation type="submission" date="2013-04" db="UniProtKB">
        <authorList>
            <consortium name="EnsemblPlants"/>
        </authorList>
    </citation>
    <scope>IDENTIFICATION</scope>
    <source>
        <strain evidence="3">cv. Heinz 1706</strain>
    </source>
</reference>
<organism evidence="3">
    <name type="scientific">Solanum lycopersicum</name>
    <name type="common">Tomato</name>
    <name type="synonym">Lycopersicon esculentum</name>
    <dbReference type="NCBI Taxonomy" id="4081"/>
    <lineage>
        <taxon>Eukaryota</taxon>
        <taxon>Viridiplantae</taxon>
        <taxon>Streptophyta</taxon>
        <taxon>Embryophyta</taxon>
        <taxon>Tracheophyta</taxon>
        <taxon>Spermatophyta</taxon>
        <taxon>Magnoliopsida</taxon>
        <taxon>eudicotyledons</taxon>
        <taxon>Gunneridae</taxon>
        <taxon>Pentapetalae</taxon>
        <taxon>asterids</taxon>
        <taxon>lamiids</taxon>
        <taxon>Solanales</taxon>
        <taxon>Solanaceae</taxon>
        <taxon>Solanoideae</taxon>
        <taxon>Solaneae</taxon>
        <taxon>Solanum</taxon>
        <taxon>Solanum subgen. Lycopersicon</taxon>
    </lineage>
</organism>
<dbReference type="AlphaFoldDB" id="K4CS21"/>
<dbReference type="Gene3D" id="2.130.10.10">
    <property type="entry name" value="YVTN repeat-like/Quinoprotein amine dehydrogenase"/>
    <property type="match status" value="1"/>
</dbReference>
<sequence length="85" mass="9966">MLLFFFFLLDSTSLFLHLGLLDADWPKTMPFSTSSTDGIIYVCKVGECRPVKTFSRHQACSNDGIIYIFFFISLMCYRLTRRHRK</sequence>
<dbReference type="PhylomeDB" id="K4CS21"/>
<feature type="signal peptide" evidence="2">
    <location>
        <begin position="1"/>
        <end position="23"/>
    </location>
</feature>
<dbReference type="EnsemblPlants" id="Solyc09g015500.1.1">
    <property type="protein sequence ID" value="Solyc09g015500.1.1"/>
    <property type="gene ID" value="Solyc09g015500.1"/>
</dbReference>